<protein>
    <recommendedName>
        <fullName evidence="3">Phospholipid-binding protein</fullName>
    </recommendedName>
</protein>
<dbReference type="Pfam" id="PF01161">
    <property type="entry name" value="PBP"/>
    <property type="match status" value="1"/>
</dbReference>
<dbReference type="PANTHER" id="PTHR30289:SF1">
    <property type="entry name" value="PEBP (PHOSPHATIDYLETHANOLAMINE-BINDING PROTEIN) FAMILY PROTEIN"/>
    <property type="match status" value="1"/>
</dbReference>
<name>A0A077DGT1_9BURK</name>
<dbReference type="EMBL" id="CP009238">
    <property type="protein sequence ID" value="AIL32373.1"/>
    <property type="molecule type" value="Genomic_DNA"/>
</dbReference>
<organism evidence="1 2">
    <name type="scientific">Basilea psittacipulmonis DSM 24701</name>
    <dbReference type="NCBI Taxonomy" id="1072685"/>
    <lineage>
        <taxon>Bacteria</taxon>
        <taxon>Pseudomonadati</taxon>
        <taxon>Pseudomonadota</taxon>
        <taxon>Betaproteobacteria</taxon>
        <taxon>Burkholderiales</taxon>
        <taxon>Alcaligenaceae</taxon>
        <taxon>Basilea</taxon>
    </lineage>
</organism>
<gene>
    <name evidence="1" type="ORF">IX83_02725</name>
</gene>
<reference evidence="1 2" key="1">
    <citation type="journal article" date="2014" name="BMC Genomics">
        <title>A genomic perspective on a new bacterial genus and species from the Alcaligenaceae family, Basilea psittacipulmonis.</title>
        <authorList>
            <person name="Whiteson K.L."/>
            <person name="Hernandez D."/>
            <person name="Lazarevic V."/>
            <person name="Gaia N."/>
            <person name="Farinelli L."/>
            <person name="Francois P."/>
            <person name="Pilo P."/>
            <person name="Frey J."/>
            <person name="Schrenzel J."/>
        </authorList>
    </citation>
    <scope>NUCLEOTIDE SEQUENCE [LARGE SCALE GENOMIC DNA]</scope>
    <source>
        <strain evidence="1 2">DSM 24701</strain>
    </source>
</reference>
<dbReference type="eggNOG" id="COG1881">
    <property type="taxonomic scope" value="Bacteria"/>
</dbReference>
<dbReference type="SUPFAM" id="SSF49777">
    <property type="entry name" value="PEBP-like"/>
    <property type="match status" value="1"/>
</dbReference>
<dbReference type="InterPro" id="IPR036610">
    <property type="entry name" value="PEBP-like_sf"/>
</dbReference>
<evidence type="ECO:0000313" key="1">
    <source>
        <dbReference type="EMBL" id="AIL32373.1"/>
    </source>
</evidence>
<sequence>MKLSSQAIQDGKRIDPVYAFCRLEQTEMTLSDNISPDLSWSDVPAGTLSFAVVVHDPDAPSVADDVNQTDKVIPEDFPRADFYHLLIWDIPKEVTELPKGALSNGIVNRGKSDDYLKQGSSTDLQGAKLGVNDYTAWFKGDESMQGNYFSYDGPCPPFNDERVHRYYFTVYALSVETLNLTEKAVTGPQLLSAIKPYVLGQATLVGTYTLNARLA</sequence>
<dbReference type="KEGG" id="bpsi:IX83_02725"/>
<dbReference type="InterPro" id="IPR008914">
    <property type="entry name" value="PEBP"/>
</dbReference>
<dbReference type="Proteomes" id="UP000028945">
    <property type="component" value="Chromosome"/>
</dbReference>
<dbReference type="RefSeq" id="WP_038498888.1">
    <property type="nucleotide sequence ID" value="NZ_AFWK01000052.1"/>
</dbReference>
<dbReference type="Gene3D" id="3.90.280.10">
    <property type="entry name" value="PEBP-like"/>
    <property type="match status" value="1"/>
</dbReference>
<dbReference type="HOGENOM" id="CLU_083918_0_0_4"/>
<evidence type="ECO:0008006" key="3">
    <source>
        <dbReference type="Google" id="ProtNLM"/>
    </source>
</evidence>
<proteinExistence type="predicted"/>
<dbReference type="STRING" id="1072685.IX83_02725"/>
<dbReference type="AlphaFoldDB" id="A0A077DGT1"/>
<evidence type="ECO:0000313" key="2">
    <source>
        <dbReference type="Proteomes" id="UP000028945"/>
    </source>
</evidence>
<dbReference type="OrthoDB" id="9797506at2"/>
<dbReference type="InterPro" id="IPR005247">
    <property type="entry name" value="YbhB_YbcL/LppC-like"/>
</dbReference>
<dbReference type="PANTHER" id="PTHR30289">
    <property type="entry name" value="UNCHARACTERIZED PROTEIN YBCL-RELATED"/>
    <property type="match status" value="1"/>
</dbReference>
<keyword evidence="2" id="KW-1185">Reference proteome</keyword>
<dbReference type="CDD" id="cd00865">
    <property type="entry name" value="PEBP_bact_arch"/>
    <property type="match status" value="1"/>
</dbReference>
<accession>A0A077DGT1</accession>
<dbReference type="NCBIfam" id="TIGR00481">
    <property type="entry name" value="YbhB/YbcL family Raf kinase inhibitor-like protein"/>
    <property type="match status" value="1"/>
</dbReference>